<protein>
    <submittedName>
        <fullName evidence="2">Auxin-responsive protein SAUR36-like</fullName>
    </submittedName>
</protein>
<dbReference type="OrthoDB" id="1930622at2759"/>
<dbReference type="RefSeq" id="XP_016464389.1">
    <property type="nucleotide sequence ID" value="XM_016608903.1"/>
</dbReference>
<organism evidence="2">
    <name type="scientific">Nicotiana tabacum</name>
    <name type="common">Common tobacco</name>
    <dbReference type="NCBI Taxonomy" id="4097"/>
    <lineage>
        <taxon>Eukaryota</taxon>
        <taxon>Viridiplantae</taxon>
        <taxon>Streptophyta</taxon>
        <taxon>Embryophyta</taxon>
        <taxon>Tracheophyta</taxon>
        <taxon>Spermatophyta</taxon>
        <taxon>Magnoliopsida</taxon>
        <taxon>eudicotyledons</taxon>
        <taxon>Gunneridae</taxon>
        <taxon>Pentapetalae</taxon>
        <taxon>asterids</taxon>
        <taxon>lamiids</taxon>
        <taxon>Solanales</taxon>
        <taxon>Solanaceae</taxon>
        <taxon>Nicotianoideae</taxon>
        <taxon>Nicotianeae</taxon>
        <taxon>Nicotiana</taxon>
    </lineage>
</organism>
<proteinExistence type="inferred from homology"/>
<dbReference type="KEGG" id="nta:107787346"/>
<dbReference type="STRING" id="4097.A0A1S3ZJ12"/>
<gene>
    <name evidence="2" type="primary">LOC107787346</name>
</gene>
<dbReference type="AlphaFoldDB" id="A0A1S3ZJ12"/>
<dbReference type="Pfam" id="PF02519">
    <property type="entry name" value="Auxin_inducible"/>
    <property type="match status" value="1"/>
</dbReference>
<sequence length="154" mass="17482">MIQEQLGAKRARFELKRTKSEKEAIWAPQAAPGATCGVENSSTSRKHIAKMLKKILQFSRRSSFMHAVDDWDEDVASLPPPEDVKEGHFVVHAIEDGKKKRFIVELGCLADPSFVKLLERAEEEFGFEHEGVLAVPCRHSDLEKILESRKKNKK</sequence>
<name>A0A1S3ZJ12_TOBAC</name>
<dbReference type="OMA" id="CRHSEME"/>
<comment type="similarity">
    <text evidence="1">Belongs to the ARG7 family.</text>
</comment>
<evidence type="ECO:0000256" key="1">
    <source>
        <dbReference type="ARBA" id="ARBA00006974"/>
    </source>
</evidence>
<evidence type="ECO:0000313" key="2">
    <source>
        <dbReference type="RefSeq" id="XP_016464389.1"/>
    </source>
</evidence>
<dbReference type="PaxDb" id="4097-A0A1S3ZJ12"/>
<reference evidence="2" key="1">
    <citation type="submission" date="2025-08" db="UniProtKB">
        <authorList>
            <consortium name="RefSeq"/>
        </authorList>
    </citation>
    <scope>IDENTIFICATION</scope>
</reference>
<accession>A0A1S3ZJ12</accession>
<dbReference type="PANTHER" id="PTHR31374">
    <property type="entry name" value="AUXIN-INDUCED PROTEIN-LIKE-RELATED"/>
    <property type="match status" value="1"/>
</dbReference>
<dbReference type="GO" id="GO:0009733">
    <property type="term" value="P:response to auxin"/>
    <property type="evidence" value="ECO:0007669"/>
    <property type="project" value="InterPro"/>
</dbReference>
<dbReference type="PANTHER" id="PTHR31374:SF148">
    <property type="entry name" value="AUXIN-RESPONSIVE PROTEIN SAUR36-LIKE"/>
    <property type="match status" value="1"/>
</dbReference>
<dbReference type="InterPro" id="IPR003676">
    <property type="entry name" value="SAUR_fam"/>
</dbReference>